<keyword evidence="2" id="KW-1185">Reference proteome</keyword>
<dbReference type="Proteomes" id="UP000199012">
    <property type="component" value="Unassembled WGS sequence"/>
</dbReference>
<dbReference type="AlphaFoldDB" id="A0A1I1AWT0"/>
<protein>
    <submittedName>
        <fullName evidence="1">Putative membrane protein</fullName>
    </submittedName>
</protein>
<dbReference type="EMBL" id="FOKA01000023">
    <property type="protein sequence ID" value="SFB41866.1"/>
    <property type="molecule type" value="Genomic_DNA"/>
</dbReference>
<evidence type="ECO:0000313" key="1">
    <source>
        <dbReference type="EMBL" id="SFB41866.1"/>
    </source>
</evidence>
<name>A0A1I1AWT0_9CELL</name>
<organism evidence="1 2">
    <name type="scientific">Cellulomonas marina</name>
    <dbReference type="NCBI Taxonomy" id="988821"/>
    <lineage>
        <taxon>Bacteria</taxon>
        <taxon>Bacillati</taxon>
        <taxon>Actinomycetota</taxon>
        <taxon>Actinomycetes</taxon>
        <taxon>Micrococcales</taxon>
        <taxon>Cellulomonadaceae</taxon>
        <taxon>Cellulomonas</taxon>
    </lineage>
</organism>
<evidence type="ECO:0000313" key="2">
    <source>
        <dbReference type="Proteomes" id="UP000199012"/>
    </source>
</evidence>
<dbReference type="OrthoDB" id="4829026at2"/>
<gene>
    <name evidence="1" type="ORF">SAMN05421867_12334</name>
</gene>
<reference evidence="1 2" key="1">
    <citation type="submission" date="2016-10" db="EMBL/GenBank/DDBJ databases">
        <authorList>
            <person name="de Groot N.N."/>
        </authorList>
    </citation>
    <scope>NUCLEOTIDE SEQUENCE [LARGE SCALE GENOMIC DNA]</scope>
    <source>
        <strain evidence="1 2">CGMCC 4.6945</strain>
    </source>
</reference>
<proteinExistence type="predicted"/>
<sequence length="77" mass="8114">MSWCLGLGAGGWLMLAASVAVLALAVRAVLRLFPASPAPDPVAVLETRLASGEIDVDTYRILRNELAGRVPAGRRTL</sequence>
<accession>A0A1I1AWT0</accession>